<protein>
    <submittedName>
        <fullName evidence="1">Uncharacterized protein</fullName>
    </submittedName>
</protein>
<dbReference type="Pfam" id="PF19882">
    <property type="entry name" value="DUF6355"/>
    <property type="match status" value="1"/>
</dbReference>
<gene>
    <name evidence="1" type="ORF">JE024_35395</name>
</gene>
<comment type="caution">
    <text evidence="1">The sequence shown here is derived from an EMBL/GenBank/DDBJ whole genome shotgun (WGS) entry which is preliminary data.</text>
</comment>
<keyword evidence="2" id="KW-1185">Reference proteome</keyword>
<dbReference type="InterPro" id="IPR045935">
    <property type="entry name" value="DUF6355"/>
</dbReference>
<name>A0ABS2V2G5_9ACTN</name>
<dbReference type="EMBL" id="JAFEJA010000002">
    <property type="protein sequence ID" value="MBM9623873.1"/>
    <property type="molecule type" value="Genomic_DNA"/>
</dbReference>
<evidence type="ECO:0000313" key="1">
    <source>
        <dbReference type="EMBL" id="MBM9623873.1"/>
    </source>
</evidence>
<dbReference type="RefSeq" id="WP_205377944.1">
    <property type="nucleotide sequence ID" value="NZ_JAFEJA010000002.1"/>
</dbReference>
<accession>A0ABS2V2G5</accession>
<organism evidence="1 2">
    <name type="scientific">Streptomyces zhihengii</name>
    <dbReference type="NCBI Taxonomy" id="1818004"/>
    <lineage>
        <taxon>Bacteria</taxon>
        <taxon>Bacillati</taxon>
        <taxon>Actinomycetota</taxon>
        <taxon>Actinomycetes</taxon>
        <taxon>Kitasatosporales</taxon>
        <taxon>Streptomycetaceae</taxon>
        <taxon>Streptomyces</taxon>
    </lineage>
</organism>
<reference evidence="1 2" key="1">
    <citation type="journal article" date="2016" name="Arch. Microbiol.">
        <title>Streptomyces zhihengii sp. nov., isolated from rhizospheric soil of Psammosilene tunicoides.</title>
        <authorList>
            <person name="Huang M.J."/>
            <person name="Fei J.J."/>
            <person name="Salam N."/>
            <person name="Kim C.J."/>
            <person name="Hozzein W.N."/>
            <person name="Xiao M."/>
            <person name="Huang H.Q."/>
            <person name="Li W.J."/>
        </authorList>
    </citation>
    <scope>NUCLEOTIDE SEQUENCE [LARGE SCALE GENOMIC DNA]</scope>
    <source>
        <strain evidence="1 2">YIM T102</strain>
    </source>
</reference>
<sequence length="137" mass="15067">MDRWEPLVWPRERWGEKERHSVSLEKKRNPFMQKTASKRRLAAAAFSAALLAGAVLSGSAHAAPEGKAATAMGVKACGYYETQTDSYYGHCGSTWVKIQVDIDWWPTDIKRCVPPGETHLGSTDEIDNAWAIAGTCG</sequence>
<evidence type="ECO:0000313" key="2">
    <source>
        <dbReference type="Proteomes" id="UP000664109"/>
    </source>
</evidence>
<dbReference type="Proteomes" id="UP000664109">
    <property type="component" value="Unassembled WGS sequence"/>
</dbReference>
<proteinExistence type="predicted"/>